<dbReference type="RefSeq" id="WP_345220043.1">
    <property type="nucleotide sequence ID" value="NZ_BAAAXE010000005.1"/>
</dbReference>
<dbReference type="EMBL" id="JBHMCR010000001">
    <property type="protein sequence ID" value="MFB9518436.1"/>
    <property type="molecule type" value="Genomic_DNA"/>
</dbReference>
<dbReference type="Proteomes" id="UP001589718">
    <property type="component" value="Unassembled WGS sequence"/>
</dbReference>
<evidence type="ECO:0000313" key="2">
    <source>
        <dbReference type="Proteomes" id="UP001589718"/>
    </source>
</evidence>
<protein>
    <submittedName>
        <fullName evidence="1">Uncharacterized protein</fullName>
    </submittedName>
</protein>
<proteinExistence type="predicted"/>
<comment type="caution">
    <text evidence="1">The sequence shown here is derived from an EMBL/GenBank/DDBJ whole genome shotgun (WGS) entry which is preliminary data.</text>
</comment>
<accession>A0ABV5P5G6</accession>
<reference evidence="1 2" key="1">
    <citation type="submission" date="2024-09" db="EMBL/GenBank/DDBJ databases">
        <authorList>
            <person name="Sun Q."/>
            <person name="Mori K."/>
        </authorList>
    </citation>
    <scope>NUCLEOTIDE SEQUENCE [LARGE SCALE GENOMIC DNA]</scope>
    <source>
        <strain evidence="1 2">JCM 4362</strain>
    </source>
</reference>
<organism evidence="1 2">
    <name type="scientific">Streptomyces cremeus</name>
    <dbReference type="NCBI Taxonomy" id="66881"/>
    <lineage>
        <taxon>Bacteria</taxon>
        <taxon>Bacillati</taxon>
        <taxon>Actinomycetota</taxon>
        <taxon>Actinomycetes</taxon>
        <taxon>Kitasatosporales</taxon>
        <taxon>Streptomycetaceae</taxon>
        <taxon>Streptomyces</taxon>
    </lineage>
</organism>
<name>A0ABV5P5G6_STRCM</name>
<sequence length="68" mass="7318">MADRPHLPELLTLRRDDRAGVGRHGDLTTGITDAAAEGSNHLIKVRAAAGGRLRAAGRSNALHAHRRY</sequence>
<keyword evidence="2" id="KW-1185">Reference proteome</keyword>
<gene>
    <name evidence="1" type="ORF">ACFFTU_00450</name>
</gene>
<evidence type="ECO:0000313" key="1">
    <source>
        <dbReference type="EMBL" id="MFB9518436.1"/>
    </source>
</evidence>